<feature type="non-terminal residue" evidence="2">
    <location>
        <position position="114"/>
    </location>
</feature>
<accession>A0A2C6KXU8</accession>
<feature type="region of interest" description="Disordered" evidence="1">
    <location>
        <begin position="1"/>
        <end position="29"/>
    </location>
</feature>
<reference evidence="2 3" key="1">
    <citation type="journal article" date="2017" name="Int. J. Parasitol.">
        <title>The genome of the protozoan parasite Cystoisospora suis and a reverse vaccinology approach to identify vaccine candidates.</title>
        <authorList>
            <person name="Palmieri N."/>
            <person name="Shrestha A."/>
            <person name="Ruttkowski B."/>
            <person name="Beck T."/>
            <person name="Vogl C."/>
            <person name="Tomley F."/>
            <person name="Blake D.P."/>
            <person name="Joachim A."/>
        </authorList>
    </citation>
    <scope>NUCLEOTIDE SEQUENCE [LARGE SCALE GENOMIC DNA]</scope>
    <source>
        <strain evidence="2 3">Wien I</strain>
    </source>
</reference>
<feature type="compositionally biased region" description="Low complexity" evidence="1">
    <location>
        <begin position="10"/>
        <end position="29"/>
    </location>
</feature>
<sequence length="114" mass="12099">TPGGGGGSGSPATAIPSPPSSFSSSSSFSGHHRAFQHIKENDYSLQWFCRCATLCNEAQLEIPPGTDGTKFTRLGEPTEAALLVLVEKLGCSDDTLNSRFLQCPGRTPQLPMPF</sequence>
<evidence type="ECO:0000313" key="3">
    <source>
        <dbReference type="Proteomes" id="UP000221165"/>
    </source>
</evidence>
<gene>
    <name evidence="2" type="ORF">CSUI_005476</name>
</gene>
<dbReference type="EMBL" id="MIGC01002649">
    <property type="protein sequence ID" value="PHJ20686.1"/>
    <property type="molecule type" value="Genomic_DNA"/>
</dbReference>
<dbReference type="VEuPathDB" id="ToxoDB:CSUI_005476"/>
<comment type="caution">
    <text evidence="2">The sequence shown here is derived from an EMBL/GenBank/DDBJ whole genome shotgun (WGS) entry which is preliminary data.</text>
</comment>
<evidence type="ECO:0000313" key="2">
    <source>
        <dbReference type="EMBL" id="PHJ20686.1"/>
    </source>
</evidence>
<dbReference type="GeneID" id="94428863"/>
<dbReference type="Proteomes" id="UP000221165">
    <property type="component" value="Unassembled WGS sequence"/>
</dbReference>
<proteinExistence type="predicted"/>
<evidence type="ECO:0000256" key="1">
    <source>
        <dbReference type="SAM" id="MobiDB-lite"/>
    </source>
</evidence>
<dbReference type="Pfam" id="PF13246">
    <property type="entry name" value="Cation_ATPase"/>
    <property type="match status" value="1"/>
</dbReference>
<dbReference type="AlphaFoldDB" id="A0A2C6KXU8"/>
<dbReference type="OrthoDB" id="1730900at2759"/>
<dbReference type="InterPro" id="IPR023299">
    <property type="entry name" value="ATPase_P-typ_cyto_dom_N"/>
</dbReference>
<dbReference type="GO" id="GO:0000166">
    <property type="term" value="F:nucleotide binding"/>
    <property type="evidence" value="ECO:0007669"/>
    <property type="project" value="InterPro"/>
</dbReference>
<dbReference type="SUPFAM" id="SSF81660">
    <property type="entry name" value="Metal cation-transporting ATPase, ATP-binding domain N"/>
    <property type="match status" value="1"/>
</dbReference>
<name>A0A2C6KXU8_9APIC</name>
<dbReference type="RefSeq" id="XP_067922372.1">
    <property type="nucleotide sequence ID" value="XM_068065652.1"/>
</dbReference>
<dbReference type="Gene3D" id="3.40.1110.10">
    <property type="entry name" value="Calcium-transporting ATPase, cytoplasmic domain N"/>
    <property type="match status" value="1"/>
</dbReference>
<keyword evidence="3" id="KW-1185">Reference proteome</keyword>
<protein>
    <submittedName>
        <fullName evidence="2">Calcium-transporting</fullName>
    </submittedName>
</protein>
<feature type="non-terminal residue" evidence="2">
    <location>
        <position position="1"/>
    </location>
</feature>
<organism evidence="2 3">
    <name type="scientific">Cystoisospora suis</name>
    <dbReference type="NCBI Taxonomy" id="483139"/>
    <lineage>
        <taxon>Eukaryota</taxon>
        <taxon>Sar</taxon>
        <taxon>Alveolata</taxon>
        <taxon>Apicomplexa</taxon>
        <taxon>Conoidasida</taxon>
        <taxon>Coccidia</taxon>
        <taxon>Eucoccidiorida</taxon>
        <taxon>Eimeriorina</taxon>
        <taxon>Sarcocystidae</taxon>
        <taxon>Cystoisospora</taxon>
    </lineage>
</organism>